<feature type="region of interest" description="Disordered" evidence="1">
    <location>
        <begin position="61"/>
        <end position="110"/>
    </location>
</feature>
<comment type="caution">
    <text evidence="2">The sequence shown here is derived from an EMBL/GenBank/DDBJ whole genome shotgun (WGS) entry which is preliminary data.</text>
</comment>
<keyword evidence="3" id="KW-1185">Reference proteome</keyword>
<evidence type="ECO:0000313" key="2">
    <source>
        <dbReference type="EMBL" id="GHJ29827.1"/>
    </source>
</evidence>
<organism evidence="2 3">
    <name type="scientific">Streptomyces hygroscopicus</name>
    <dbReference type="NCBI Taxonomy" id="1912"/>
    <lineage>
        <taxon>Bacteria</taxon>
        <taxon>Bacillati</taxon>
        <taxon>Actinomycetota</taxon>
        <taxon>Actinomycetes</taxon>
        <taxon>Kitasatosporales</taxon>
        <taxon>Streptomycetaceae</taxon>
        <taxon>Streptomyces</taxon>
        <taxon>Streptomyces violaceusniger group</taxon>
    </lineage>
</organism>
<dbReference type="RefSeq" id="WP_236257757.1">
    <property type="nucleotide sequence ID" value="NZ_BNEK01000003.1"/>
</dbReference>
<dbReference type="Proteomes" id="UP001054854">
    <property type="component" value="Unassembled WGS sequence"/>
</dbReference>
<feature type="region of interest" description="Disordered" evidence="1">
    <location>
        <begin position="1"/>
        <end position="42"/>
    </location>
</feature>
<proteinExistence type="predicted"/>
<feature type="compositionally biased region" description="Polar residues" evidence="1">
    <location>
        <begin position="90"/>
        <end position="101"/>
    </location>
</feature>
<protein>
    <submittedName>
        <fullName evidence="2">Uncharacterized protein</fullName>
    </submittedName>
</protein>
<dbReference type="EMBL" id="BNEK01000003">
    <property type="protein sequence ID" value="GHJ29827.1"/>
    <property type="molecule type" value="Genomic_DNA"/>
</dbReference>
<evidence type="ECO:0000256" key="1">
    <source>
        <dbReference type="SAM" id="MobiDB-lite"/>
    </source>
</evidence>
<sequence length="110" mass="11295">MSADSALASVGVRESSVVEAQSGLSGTREAPLSTRGRPLGDSATVISWPRTVRRHSAWRRAAPRSLVRSSSLSRNGPTARGSIRSEAESGSRSGLTASGSMTAVALSGGR</sequence>
<name>A0ABQ3U2L6_STRHY</name>
<feature type="compositionally biased region" description="Low complexity" evidence="1">
    <location>
        <begin position="63"/>
        <end position="74"/>
    </location>
</feature>
<evidence type="ECO:0000313" key="3">
    <source>
        <dbReference type="Proteomes" id="UP001054854"/>
    </source>
</evidence>
<reference evidence="2" key="1">
    <citation type="submission" date="2024-05" db="EMBL/GenBank/DDBJ databases">
        <title>Whole genome shotgun sequence of Streptomyces hygroscopicus NBRC 113678.</title>
        <authorList>
            <person name="Komaki H."/>
            <person name="Tamura T."/>
        </authorList>
    </citation>
    <scope>NUCLEOTIDE SEQUENCE</scope>
    <source>
        <strain evidence="2">N11-34</strain>
    </source>
</reference>
<gene>
    <name evidence="2" type="ORF">TPA0910_42600</name>
</gene>
<accession>A0ABQ3U2L6</accession>